<dbReference type="InterPro" id="IPR050707">
    <property type="entry name" value="HTH_MetabolicPath_Reg"/>
</dbReference>
<dbReference type="Gene3D" id="3.30.450.40">
    <property type="match status" value="1"/>
</dbReference>
<evidence type="ECO:0000256" key="1">
    <source>
        <dbReference type="ARBA" id="ARBA00023015"/>
    </source>
</evidence>
<accession>A0A9X1NTW9</accession>
<dbReference type="InterPro" id="IPR029016">
    <property type="entry name" value="GAF-like_dom_sf"/>
</dbReference>
<comment type="caution">
    <text evidence="5">The sequence shown here is derived from an EMBL/GenBank/DDBJ whole genome shotgun (WGS) entry which is preliminary data.</text>
</comment>
<keyword evidence="2" id="KW-0238">DNA-binding</keyword>
<dbReference type="AlphaFoldDB" id="A0A9X1NTW9"/>
<evidence type="ECO:0000259" key="4">
    <source>
        <dbReference type="PROSITE" id="PS51078"/>
    </source>
</evidence>
<sequence length="254" mass="27984">MAVLELVVNADRPLRFTDIHALTRQPRGTLHRHLSHLVDEGLLFQRADLAYEPGLRLLSFAHRAWSRNDLRRIARPHLDRLHAETGETVHLGVLRNTEIIYLDKVESRQTVRMESQIGRVSPAYCTGLGKAALSVLPPARLDDRLARIVYYPFTANTHRSRGALVADLDRIRGRGYAIDAEEHEVEIRCVAAPVATGDEAGESRGIVGGISVTGPAYRVTIGQLEAWSGLVRDAANAISHDAAVGLCPVSMPDR</sequence>
<proteinExistence type="predicted"/>
<evidence type="ECO:0000256" key="3">
    <source>
        <dbReference type="ARBA" id="ARBA00023163"/>
    </source>
</evidence>
<evidence type="ECO:0000313" key="5">
    <source>
        <dbReference type="EMBL" id="MCD7111062.1"/>
    </source>
</evidence>
<reference evidence="5" key="1">
    <citation type="submission" date="2021-12" db="EMBL/GenBank/DDBJ databases">
        <authorList>
            <person name="Li Y."/>
        </authorList>
    </citation>
    <scope>NUCLEOTIDE SEQUENCE</scope>
    <source>
        <strain evidence="5">DKSPLA3</strain>
    </source>
</reference>
<gene>
    <name evidence="5" type="ORF">LRX75_18665</name>
</gene>
<dbReference type="InterPro" id="IPR014757">
    <property type="entry name" value="Tscrpt_reg_IclR_C"/>
</dbReference>
<dbReference type="InterPro" id="IPR005471">
    <property type="entry name" value="Tscrpt_reg_IclR_N"/>
</dbReference>
<dbReference type="SMART" id="SM00346">
    <property type="entry name" value="HTH_ICLR"/>
    <property type="match status" value="1"/>
</dbReference>
<dbReference type="InterPro" id="IPR036388">
    <property type="entry name" value="WH-like_DNA-bd_sf"/>
</dbReference>
<keyword evidence="6" id="KW-1185">Reference proteome</keyword>
<dbReference type="SUPFAM" id="SSF46785">
    <property type="entry name" value="Winged helix' DNA-binding domain"/>
    <property type="match status" value="1"/>
</dbReference>
<evidence type="ECO:0000313" key="6">
    <source>
        <dbReference type="Proteomes" id="UP001139089"/>
    </source>
</evidence>
<evidence type="ECO:0000256" key="2">
    <source>
        <dbReference type="ARBA" id="ARBA00023125"/>
    </source>
</evidence>
<dbReference type="PANTHER" id="PTHR30136">
    <property type="entry name" value="HELIX-TURN-HELIX TRANSCRIPTIONAL REGULATOR, ICLR FAMILY"/>
    <property type="match status" value="1"/>
</dbReference>
<dbReference type="GO" id="GO:0003677">
    <property type="term" value="F:DNA binding"/>
    <property type="evidence" value="ECO:0007669"/>
    <property type="project" value="UniProtKB-KW"/>
</dbReference>
<dbReference type="InterPro" id="IPR036390">
    <property type="entry name" value="WH_DNA-bd_sf"/>
</dbReference>
<dbReference type="Pfam" id="PF01614">
    <property type="entry name" value="IclR_C"/>
    <property type="match status" value="1"/>
</dbReference>
<dbReference type="SUPFAM" id="SSF55781">
    <property type="entry name" value="GAF domain-like"/>
    <property type="match status" value="1"/>
</dbReference>
<keyword evidence="1" id="KW-0805">Transcription regulation</keyword>
<dbReference type="Pfam" id="PF09339">
    <property type="entry name" value="HTH_IclR"/>
    <property type="match status" value="1"/>
</dbReference>
<dbReference type="PANTHER" id="PTHR30136:SF24">
    <property type="entry name" value="HTH-TYPE TRANSCRIPTIONAL REPRESSOR ALLR"/>
    <property type="match status" value="1"/>
</dbReference>
<dbReference type="GO" id="GO:0045892">
    <property type="term" value="P:negative regulation of DNA-templated transcription"/>
    <property type="evidence" value="ECO:0007669"/>
    <property type="project" value="TreeGrafter"/>
</dbReference>
<dbReference type="PROSITE" id="PS51078">
    <property type="entry name" value="ICLR_ED"/>
    <property type="match status" value="1"/>
</dbReference>
<protein>
    <submittedName>
        <fullName evidence="5">IclR family transcriptional regulator</fullName>
    </submittedName>
</protein>
<dbReference type="EMBL" id="JAJOZR010000013">
    <property type="protein sequence ID" value="MCD7111062.1"/>
    <property type="molecule type" value="Genomic_DNA"/>
</dbReference>
<organism evidence="5 6">
    <name type="scientific">Rhizobium quercicola</name>
    <dbReference type="NCBI Taxonomy" id="2901226"/>
    <lineage>
        <taxon>Bacteria</taxon>
        <taxon>Pseudomonadati</taxon>
        <taxon>Pseudomonadota</taxon>
        <taxon>Alphaproteobacteria</taxon>
        <taxon>Hyphomicrobiales</taxon>
        <taxon>Rhizobiaceae</taxon>
        <taxon>Rhizobium/Agrobacterium group</taxon>
        <taxon>Rhizobium</taxon>
    </lineage>
</organism>
<feature type="domain" description="IclR-ED" evidence="4">
    <location>
        <begin position="56"/>
        <end position="244"/>
    </location>
</feature>
<dbReference type="GO" id="GO:0003700">
    <property type="term" value="F:DNA-binding transcription factor activity"/>
    <property type="evidence" value="ECO:0007669"/>
    <property type="project" value="TreeGrafter"/>
</dbReference>
<dbReference type="Gene3D" id="1.10.10.10">
    <property type="entry name" value="Winged helix-like DNA-binding domain superfamily/Winged helix DNA-binding domain"/>
    <property type="match status" value="1"/>
</dbReference>
<dbReference type="Proteomes" id="UP001139089">
    <property type="component" value="Unassembled WGS sequence"/>
</dbReference>
<name>A0A9X1NTW9_9HYPH</name>
<keyword evidence="3" id="KW-0804">Transcription</keyword>